<name>A0ABQ4WBL2_9ASTR</name>
<reference evidence="1" key="2">
    <citation type="submission" date="2022-01" db="EMBL/GenBank/DDBJ databases">
        <authorList>
            <person name="Yamashiro T."/>
            <person name="Shiraishi A."/>
            <person name="Satake H."/>
            <person name="Nakayama K."/>
        </authorList>
    </citation>
    <scope>NUCLEOTIDE SEQUENCE</scope>
</reference>
<dbReference type="EMBL" id="BQNB010008499">
    <property type="protein sequence ID" value="GJS50217.1"/>
    <property type="molecule type" value="Genomic_DNA"/>
</dbReference>
<comment type="caution">
    <text evidence="1">The sequence shown here is derived from an EMBL/GenBank/DDBJ whole genome shotgun (WGS) entry which is preliminary data.</text>
</comment>
<evidence type="ECO:0000313" key="1">
    <source>
        <dbReference type="EMBL" id="GJS50217.1"/>
    </source>
</evidence>
<evidence type="ECO:0000313" key="2">
    <source>
        <dbReference type="Proteomes" id="UP001151760"/>
    </source>
</evidence>
<dbReference type="Proteomes" id="UP001151760">
    <property type="component" value="Unassembled WGS sequence"/>
</dbReference>
<sequence>MNSQSKRYEKLKTIPDELGIRSNLCAPGQVLSITSGRKRKIQELEHEARIPGLECNRSLHEGVPFVNNMVIEEPDYGMFFIDVFGDELKLRKLIGSHPDQDKLKSKKVKLESVGYKLD</sequence>
<proteinExistence type="predicted"/>
<organism evidence="1 2">
    <name type="scientific">Tanacetum coccineum</name>
    <dbReference type="NCBI Taxonomy" id="301880"/>
    <lineage>
        <taxon>Eukaryota</taxon>
        <taxon>Viridiplantae</taxon>
        <taxon>Streptophyta</taxon>
        <taxon>Embryophyta</taxon>
        <taxon>Tracheophyta</taxon>
        <taxon>Spermatophyta</taxon>
        <taxon>Magnoliopsida</taxon>
        <taxon>eudicotyledons</taxon>
        <taxon>Gunneridae</taxon>
        <taxon>Pentapetalae</taxon>
        <taxon>asterids</taxon>
        <taxon>campanulids</taxon>
        <taxon>Asterales</taxon>
        <taxon>Asteraceae</taxon>
        <taxon>Asteroideae</taxon>
        <taxon>Anthemideae</taxon>
        <taxon>Anthemidinae</taxon>
        <taxon>Tanacetum</taxon>
    </lineage>
</organism>
<protein>
    <submittedName>
        <fullName evidence="1">Uncharacterized protein</fullName>
    </submittedName>
</protein>
<gene>
    <name evidence="1" type="ORF">Tco_0600338</name>
</gene>
<accession>A0ABQ4WBL2</accession>
<keyword evidence="2" id="KW-1185">Reference proteome</keyword>
<reference evidence="1" key="1">
    <citation type="journal article" date="2022" name="Int. J. Mol. Sci.">
        <title>Draft Genome of Tanacetum Coccineum: Genomic Comparison of Closely Related Tanacetum-Family Plants.</title>
        <authorList>
            <person name="Yamashiro T."/>
            <person name="Shiraishi A."/>
            <person name="Nakayama K."/>
            <person name="Satake H."/>
        </authorList>
    </citation>
    <scope>NUCLEOTIDE SEQUENCE</scope>
</reference>